<dbReference type="AlphaFoldDB" id="A0A0G3CFA4"/>
<gene>
    <name evidence="1" type="ORF">MCM1_0712</name>
</gene>
<organism evidence="1 2">
    <name type="scientific">Methanosarcina barkeri CM1</name>
    <dbReference type="NCBI Taxonomy" id="796385"/>
    <lineage>
        <taxon>Archaea</taxon>
        <taxon>Methanobacteriati</taxon>
        <taxon>Methanobacteriota</taxon>
        <taxon>Stenosarchaea group</taxon>
        <taxon>Methanomicrobia</taxon>
        <taxon>Methanosarcinales</taxon>
        <taxon>Methanosarcinaceae</taxon>
        <taxon>Methanosarcina</taxon>
    </lineage>
</organism>
<dbReference type="GeneID" id="24844947"/>
<dbReference type="PATRIC" id="fig|796385.3.peg.886"/>
<protein>
    <submittedName>
        <fullName evidence="1">Uncharacterized protein</fullName>
    </submittedName>
</protein>
<name>A0A0G3CFA4_METBA</name>
<dbReference type="Proteomes" id="UP000035331">
    <property type="component" value="Chromosome"/>
</dbReference>
<reference evidence="1 2" key="2">
    <citation type="journal article" date="2015" name="Stand. Genomic Sci.">
        <title>The complete genome sequence of the rumen methanogen Methanosarcina barkeri CM1.</title>
        <authorList>
            <person name="Lambie S.C."/>
            <person name="Kelly W.J."/>
            <person name="Leahy S.C."/>
            <person name="Li D."/>
            <person name="Reilly K."/>
            <person name="McAllister T.A."/>
            <person name="Valle E.R."/>
            <person name="Attwood G.T."/>
            <person name="Altermann E."/>
        </authorList>
    </citation>
    <scope>NUCLEOTIDE SEQUENCE [LARGE SCALE GENOMIC DNA]</scope>
    <source>
        <strain evidence="1 2">CM1</strain>
    </source>
</reference>
<dbReference type="GeneID" id="24884395"/>
<dbReference type="RefSeq" id="WP_048117672.1">
    <property type="nucleotide sequence ID" value="NZ_CP008746.1"/>
</dbReference>
<proteinExistence type="predicted"/>
<evidence type="ECO:0000313" key="2">
    <source>
        <dbReference type="Proteomes" id="UP000035331"/>
    </source>
</evidence>
<reference evidence="2" key="1">
    <citation type="submission" date="2014-06" db="EMBL/GenBank/DDBJ databases">
        <title>The complete genome sequence of Methanosarcina barkeri CM1.</title>
        <authorList>
            <consortium name="Pastoral Greenhouse Gas Research Consortium"/>
            <person name="Lambie S.C."/>
            <person name="Leahy S.C."/>
            <person name="Kelly W.J."/>
            <person name="Li D."/>
            <person name="Reilly K."/>
            <person name="Attwood G.T."/>
            <person name="Altermann E."/>
        </authorList>
    </citation>
    <scope>NUCLEOTIDE SEQUENCE [LARGE SCALE GENOMIC DNA]</scope>
    <source>
        <strain evidence="2">CM1</strain>
    </source>
</reference>
<accession>A0A0G3CFA4</accession>
<dbReference type="EMBL" id="CP008746">
    <property type="protein sequence ID" value="AKJ37792.1"/>
    <property type="molecule type" value="Genomic_DNA"/>
</dbReference>
<evidence type="ECO:0000313" key="1">
    <source>
        <dbReference type="EMBL" id="AKJ37792.1"/>
    </source>
</evidence>
<sequence length="110" mass="13009">MFICECEKLIRGKLREDTFKDYIEISQNPSTRTIGHKNRRLIFNFVDGNWPKKYSSKKELKILAANFAKSNNLHPEKVEKFFHEGDRLKSHGKFSDAQILLYAYHSIIEF</sequence>